<dbReference type="Proteomes" id="UP000607653">
    <property type="component" value="Unassembled WGS sequence"/>
</dbReference>
<reference evidence="1 2" key="1">
    <citation type="journal article" date="2020" name="Mol. Biol. Evol.">
        <title>Distinct Expression and Methylation Patterns for Genes with Different Fates following a Single Whole-Genome Duplication in Flowering Plants.</title>
        <authorList>
            <person name="Shi T."/>
            <person name="Rahmani R.S."/>
            <person name="Gugger P.F."/>
            <person name="Wang M."/>
            <person name="Li H."/>
            <person name="Zhang Y."/>
            <person name="Li Z."/>
            <person name="Wang Q."/>
            <person name="Van de Peer Y."/>
            <person name="Marchal K."/>
            <person name="Chen J."/>
        </authorList>
    </citation>
    <scope>NUCLEOTIDE SEQUENCE [LARGE SCALE GENOMIC DNA]</scope>
    <source>
        <tissue evidence="1">Leaf</tissue>
    </source>
</reference>
<organism evidence="1 2">
    <name type="scientific">Nelumbo nucifera</name>
    <name type="common">Sacred lotus</name>
    <dbReference type="NCBI Taxonomy" id="4432"/>
    <lineage>
        <taxon>Eukaryota</taxon>
        <taxon>Viridiplantae</taxon>
        <taxon>Streptophyta</taxon>
        <taxon>Embryophyta</taxon>
        <taxon>Tracheophyta</taxon>
        <taxon>Spermatophyta</taxon>
        <taxon>Magnoliopsida</taxon>
        <taxon>Proteales</taxon>
        <taxon>Nelumbonaceae</taxon>
        <taxon>Nelumbo</taxon>
    </lineage>
</organism>
<accession>A0A822YD20</accession>
<sequence length="43" mass="4951">MDELVANVCAWRKYTLSRTSLDGIRPRANDPHHEKLAVTELSR</sequence>
<dbReference type="AlphaFoldDB" id="A0A822YD20"/>
<keyword evidence="2" id="KW-1185">Reference proteome</keyword>
<comment type="caution">
    <text evidence="1">The sequence shown here is derived from an EMBL/GenBank/DDBJ whole genome shotgun (WGS) entry which is preliminary data.</text>
</comment>
<proteinExistence type="predicted"/>
<evidence type="ECO:0000313" key="1">
    <source>
        <dbReference type="EMBL" id="DAD28875.1"/>
    </source>
</evidence>
<protein>
    <submittedName>
        <fullName evidence="1">Uncharacterized protein</fullName>
    </submittedName>
</protein>
<dbReference type="EMBL" id="DUZY01000002">
    <property type="protein sequence ID" value="DAD28875.1"/>
    <property type="molecule type" value="Genomic_DNA"/>
</dbReference>
<name>A0A822YD20_NELNU</name>
<gene>
    <name evidence="1" type="ORF">HUJ06_030343</name>
</gene>
<evidence type="ECO:0000313" key="2">
    <source>
        <dbReference type="Proteomes" id="UP000607653"/>
    </source>
</evidence>